<gene>
    <name evidence="4" type="ORF">ACFPFM_23610</name>
</gene>
<feature type="signal peptide" evidence="3">
    <location>
        <begin position="1"/>
        <end position="22"/>
    </location>
</feature>
<feature type="region of interest" description="Disordered" evidence="1">
    <location>
        <begin position="390"/>
        <end position="422"/>
    </location>
</feature>
<proteinExistence type="predicted"/>
<evidence type="ECO:0000313" key="5">
    <source>
        <dbReference type="Proteomes" id="UP001595833"/>
    </source>
</evidence>
<accession>A0ABV9Y2Z8</accession>
<name>A0ABV9Y2Z8_9PSEU</name>
<dbReference type="Proteomes" id="UP001595833">
    <property type="component" value="Unassembled WGS sequence"/>
</dbReference>
<comment type="caution">
    <text evidence="4">The sequence shown here is derived from an EMBL/GenBank/DDBJ whole genome shotgun (WGS) entry which is preliminary data.</text>
</comment>
<dbReference type="EMBL" id="JBHSJB010000023">
    <property type="protein sequence ID" value="MFC5056719.1"/>
    <property type="molecule type" value="Genomic_DNA"/>
</dbReference>
<keyword evidence="2" id="KW-0812">Transmembrane</keyword>
<evidence type="ECO:0000256" key="2">
    <source>
        <dbReference type="SAM" id="Phobius"/>
    </source>
</evidence>
<protein>
    <submittedName>
        <fullName evidence="4">DUF6049 family protein</fullName>
    </submittedName>
</protein>
<dbReference type="InterPro" id="IPR046112">
    <property type="entry name" value="DUF6049"/>
</dbReference>
<sequence length="769" mass="80444">MKRLLAALAVAGLVMVTSPAHAAPQEGRLPVRPAPATQVWATRAMAGQPGQQSQVYLRLDVEELTPRVVTAGTGSITIRGKVVNIGDRFIEDIELRLERGEALTDEAEVREALREPADAEYVQPSFTRIADRLERDESKPFELTVPLRGAGRTSLQVEEPGIYPILANINGTPDFGGRARLAALSTLLPVLSVPGGTAPAPPADPARVTVLWPLADRPRIAGTNPTVLTDDELAASIAMGGRLWGLLKAYQTALNGPLGQGVCLAVDPDLLRTVAAMAEGYQVRGRGEGRGEGEAELWLSQLKLSASGRCVIALPDAGADVVALSRARLTDLGLLALDGAEVVREVLEVQPTEGLTWPEDGVLDQQTLGDLVAGGVTSLVLDQSAVAGTPGTGPVRLDAGRGTGDGADDGSVEGTTDNVGEGEPVKAVRIDGMVSDALRAPATARPVAGVTTPTETRPVSVQNALAALTFRTAFQGAGQHVVLAPPRRWNAPTGEVETLIRTTESLVGSGFATPVGLSALLAGLPEQAAALSYPVESGAREVPPAVTTEVAASWDQVRLLADSMSQQDAASAEPADLVDPLRLHLLRAVSGAWRGDEAGARAALAVGREQVDGLLSQVTVTEPNSPILLGSGDSPIPLSVKNRLDVRVTVRVVVEDTPGIEARDEQVYELPARGDRLVPVQVEVQRSGRFPVHVRLLTVSGVELGERARLEVSSSVYGTITVVITGLAGAALVLLSARRIYRRVRAARAASVRVPDDASGVTPEKSSAS</sequence>
<dbReference type="Pfam" id="PF19516">
    <property type="entry name" value="DUF6049"/>
    <property type="match status" value="1"/>
</dbReference>
<keyword evidence="5" id="KW-1185">Reference proteome</keyword>
<reference evidence="5" key="1">
    <citation type="journal article" date="2019" name="Int. J. Syst. Evol. Microbiol.">
        <title>The Global Catalogue of Microorganisms (GCM) 10K type strain sequencing project: providing services to taxonomists for standard genome sequencing and annotation.</title>
        <authorList>
            <consortium name="The Broad Institute Genomics Platform"/>
            <consortium name="The Broad Institute Genome Sequencing Center for Infectious Disease"/>
            <person name="Wu L."/>
            <person name="Ma J."/>
        </authorList>
    </citation>
    <scope>NUCLEOTIDE SEQUENCE [LARGE SCALE GENOMIC DNA]</scope>
    <source>
        <strain evidence="5">KCTC 12848</strain>
    </source>
</reference>
<evidence type="ECO:0000313" key="4">
    <source>
        <dbReference type="EMBL" id="MFC5056719.1"/>
    </source>
</evidence>
<feature type="transmembrane region" description="Helical" evidence="2">
    <location>
        <begin position="716"/>
        <end position="735"/>
    </location>
</feature>
<evidence type="ECO:0000256" key="1">
    <source>
        <dbReference type="SAM" id="MobiDB-lite"/>
    </source>
</evidence>
<keyword evidence="2" id="KW-1133">Transmembrane helix</keyword>
<keyword evidence="2" id="KW-0472">Membrane</keyword>
<evidence type="ECO:0000256" key="3">
    <source>
        <dbReference type="SAM" id="SignalP"/>
    </source>
</evidence>
<keyword evidence="3" id="KW-0732">Signal</keyword>
<organism evidence="4 5">
    <name type="scientific">Saccharothrix xinjiangensis</name>
    <dbReference type="NCBI Taxonomy" id="204798"/>
    <lineage>
        <taxon>Bacteria</taxon>
        <taxon>Bacillati</taxon>
        <taxon>Actinomycetota</taxon>
        <taxon>Actinomycetes</taxon>
        <taxon>Pseudonocardiales</taxon>
        <taxon>Pseudonocardiaceae</taxon>
        <taxon>Saccharothrix</taxon>
    </lineage>
</organism>
<feature type="chain" id="PRO_5046242174" evidence="3">
    <location>
        <begin position="23"/>
        <end position="769"/>
    </location>
</feature>
<dbReference type="RefSeq" id="WP_344034462.1">
    <property type="nucleotide sequence ID" value="NZ_BAAAKE010000001.1"/>
</dbReference>